<dbReference type="SUPFAM" id="SSF52833">
    <property type="entry name" value="Thioredoxin-like"/>
    <property type="match status" value="1"/>
</dbReference>
<evidence type="ECO:0000256" key="6">
    <source>
        <dbReference type="SAM" id="Phobius"/>
    </source>
</evidence>
<keyword evidence="5" id="KW-0676">Redox-active center</keyword>
<dbReference type="AlphaFoldDB" id="A0A1G2ATC0"/>
<keyword evidence="6" id="KW-0812">Transmembrane</keyword>
<dbReference type="PANTHER" id="PTHR13887">
    <property type="entry name" value="GLUTATHIONE S-TRANSFERASE KAPPA"/>
    <property type="match status" value="1"/>
</dbReference>
<keyword evidence="6" id="KW-1133">Transmembrane helix</keyword>
<comment type="caution">
    <text evidence="8">The sequence shown here is derived from an EMBL/GenBank/DDBJ whole genome shotgun (WGS) entry which is preliminary data.</text>
</comment>
<evidence type="ECO:0000256" key="5">
    <source>
        <dbReference type="ARBA" id="ARBA00023284"/>
    </source>
</evidence>
<keyword evidence="6" id="KW-0472">Membrane</keyword>
<dbReference type="PANTHER" id="PTHR13887:SF14">
    <property type="entry name" value="DISULFIDE BOND FORMATION PROTEIN D"/>
    <property type="match status" value="1"/>
</dbReference>
<dbReference type="Proteomes" id="UP000177165">
    <property type="component" value="Unassembled WGS sequence"/>
</dbReference>
<keyword evidence="2" id="KW-0732">Signal</keyword>
<proteinExistence type="inferred from homology"/>
<sequence>MEVARMFRPWYKRWWGLLIVFVFSILILFLTVFSLLTFSVYRGLKKGTFNYERYFGSAVSSDINALGERQLPVDVSVDDDPATGNLIDPKVVIIAFEDFQCPFCGEAFPTVKEIVKLYGDEIQFVYRDFPVSSIHEDAQKAAEAAECAEDQGKFWEMHDMIYLNQDTMRVADLKRFAADLSLDMATFGRCLDSGQYEEEVRNDLRDGIIAGVTGTPTFFMNGFKIAGAVPLDILKRLIEAEIARQTSLEFMNRPDVSEPVNTSAP</sequence>
<dbReference type="InterPro" id="IPR013766">
    <property type="entry name" value="Thioredoxin_domain"/>
</dbReference>
<dbReference type="GO" id="GO:0016491">
    <property type="term" value="F:oxidoreductase activity"/>
    <property type="evidence" value="ECO:0007669"/>
    <property type="project" value="UniProtKB-KW"/>
</dbReference>
<evidence type="ECO:0000256" key="3">
    <source>
        <dbReference type="ARBA" id="ARBA00023002"/>
    </source>
</evidence>
<protein>
    <recommendedName>
        <fullName evidence="7">Thioredoxin domain-containing protein</fullName>
    </recommendedName>
</protein>
<reference evidence="8 9" key="1">
    <citation type="journal article" date="2016" name="Nat. Commun.">
        <title>Thousands of microbial genomes shed light on interconnected biogeochemical processes in an aquifer system.</title>
        <authorList>
            <person name="Anantharaman K."/>
            <person name="Brown C.T."/>
            <person name="Hug L.A."/>
            <person name="Sharon I."/>
            <person name="Castelle C.J."/>
            <person name="Probst A.J."/>
            <person name="Thomas B.C."/>
            <person name="Singh A."/>
            <person name="Wilkins M.J."/>
            <person name="Karaoz U."/>
            <person name="Brodie E.L."/>
            <person name="Williams K.H."/>
            <person name="Hubbard S.S."/>
            <person name="Banfield J.F."/>
        </authorList>
    </citation>
    <scope>NUCLEOTIDE SEQUENCE [LARGE SCALE GENOMIC DNA]</scope>
</reference>
<dbReference type="EMBL" id="MHKB01000009">
    <property type="protein sequence ID" value="OGY79270.1"/>
    <property type="molecule type" value="Genomic_DNA"/>
</dbReference>
<dbReference type="Pfam" id="PF13462">
    <property type="entry name" value="Thioredoxin_4"/>
    <property type="match status" value="1"/>
</dbReference>
<evidence type="ECO:0000313" key="9">
    <source>
        <dbReference type="Proteomes" id="UP000177165"/>
    </source>
</evidence>
<dbReference type="InterPro" id="IPR012336">
    <property type="entry name" value="Thioredoxin-like_fold"/>
</dbReference>
<keyword evidence="3" id="KW-0560">Oxidoreductase</keyword>
<accession>A0A1G2ATC0</accession>
<evidence type="ECO:0000256" key="4">
    <source>
        <dbReference type="ARBA" id="ARBA00023157"/>
    </source>
</evidence>
<name>A0A1G2ATC0_9BACT</name>
<comment type="similarity">
    <text evidence="1">Belongs to the thioredoxin family. DsbA subfamily.</text>
</comment>
<feature type="domain" description="Thioredoxin" evidence="7">
    <location>
        <begin position="40"/>
        <end position="243"/>
    </location>
</feature>
<dbReference type="Gene3D" id="3.40.30.10">
    <property type="entry name" value="Glutaredoxin"/>
    <property type="match status" value="1"/>
</dbReference>
<gene>
    <name evidence="8" type="ORF">A3B74_00250</name>
</gene>
<dbReference type="InterPro" id="IPR036249">
    <property type="entry name" value="Thioredoxin-like_sf"/>
</dbReference>
<evidence type="ECO:0000259" key="7">
    <source>
        <dbReference type="PROSITE" id="PS51352"/>
    </source>
</evidence>
<feature type="transmembrane region" description="Helical" evidence="6">
    <location>
        <begin position="14"/>
        <end position="36"/>
    </location>
</feature>
<keyword evidence="4" id="KW-1015">Disulfide bond</keyword>
<evidence type="ECO:0000256" key="1">
    <source>
        <dbReference type="ARBA" id="ARBA00005791"/>
    </source>
</evidence>
<evidence type="ECO:0000256" key="2">
    <source>
        <dbReference type="ARBA" id="ARBA00022729"/>
    </source>
</evidence>
<organism evidence="8 9">
    <name type="scientific">Candidatus Kerfeldbacteria bacterium RIFCSPHIGHO2_02_FULL_42_14</name>
    <dbReference type="NCBI Taxonomy" id="1798540"/>
    <lineage>
        <taxon>Bacteria</taxon>
        <taxon>Candidatus Kerfeldiibacteriota</taxon>
    </lineage>
</organism>
<dbReference type="PROSITE" id="PS51352">
    <property type="entry name" value="THIOREDOXIN_2"/>
    <property type="match status" value="1"/>
</dbReference>
<dbReference type="STRING" id="1798540.A3B74_00250"/>
<evidence type="ECO:0000313" key="8">
    <source>
        <dbReference type="EMBL" id="OGY79270.1"/>
    </source>
</evidence>